<dbReference type="VEuPathDB" id="FungiDB:FGRAMPH1_01G05975"/>
<dbReference type="InParanoid" id="A0A098D8L4"/>
<accession>A0A0E0RU67</accession>
<evidence type="ECO:0000313" key="4">
    <source>
        <dbReference type="Proteomes" id="UP000070720"/>
    </source>
</evidence>
<gene>
    <name evidence="2" type="ORF">FGRAMPH1_01T05975</name>
</gene>
<reference evidence="2 4" key="3">
    <citation type="journal article" date="2015" name="BMC Genomics">
        <title>The completed genome sequence of the pathogenic ascomycete fungus Fusarium graminearum.</title>
        <authorList>
            <person name="King R."/>
            <person name="Urban M."/>
            <person name="Hammond-Kosack M.C."/>
            <person name="Hassani-Pak K."/>
            <person name="Hammond-Kosack K.E."/>
        </authorList>
    </citation>
    <scope>NUCLEOTIDE SEQUENCE [LARGE SCALE GENOMIC DNA]</scope>
    <source>
        <strain evidence="4">ATCC MYA-4620 / CBS 123657 / FGSC 9075 / NRRL 31084 / PH-1</strain>
        <strain evidence="2">PH-1</strain>
    </source>
</reference>
<feature type="region of interest" description="Disordered" evidence="1">
    <location>
        <begin position="115"/>
        <end position="141"/>
    </location>
</feature>
<dbReference type="EMBL" id="HG970332">
    <property type="protein sequence ID" value="CEF74792.1"/>
    <property type="molecule type" value="Genomic_DNA"/>
</dbReference>
<name>A0A098D8L4_GIBZE</name>
<sequence length="203" mass="22888">MSVTDKSQFDISHKGLYTMRCNAIPIKTAGGMRAAYNKHAEQLSIRGEFLLLISYDGNCKTRCCSIEKAKSFVFSYHLIGYGKQIKTVIMTDPFQHGTFLSSVLRNSRFLLGRGRTGSWSKESRRMTHSHPKRSPSAQQTLGVGPDTVSTVLGKELQKIRQKSWLSFCQEGQVRAAYKADKPAAFKTIVPWASPELVPYMRYQ</sequence>
<dbReference type="Proteomes" id="UP000070720">
    <property type="component" value="Chromosome 1"/>
</dbReference>
<evidence type="ECO:0000313" key="3">
    <source>
        <dbReference type="EnsemblFungi" id="CEF74792"/>
    </source>
</evidence>
<keyword evidence="4" id="KW-1185">Reference proteome</keyword>
<organism evidence="2 4">
    <name type="scientific">Gibberella zeae (strain ATCC MYA-4620 / CBS 123657 / FGSC 9075 / NRRL 31084 / PH-1)</name>
    <name type="common">Wheat head blight fungus</name>
    <name type="synonym">Fusarium graminearum</name>
    <dbReference type="NCBI Taxonomy" id="229533"/>
    <lineage>
        <taxon>Eukaryota</taxon>
        <taxon>Fungi</taxon>
        <taxon>Dikarya</taxon>
        <taxon>Ascomycota</taxon>
        <taxon>Pezizomycotina</taxon>
        <taxon>Sordariomycetes</taxon>
        <taxon>Hypocreomycetidae</taxon>
        <taxon>Hypocreales</taxon>
        <taxon>Nectriaceae</taxon>
        <taxon>Fusarium</taxon>
    </lineage>
</organism>
<evidence type="ECO:0000313" key="2">
    <source>
        <dbReference type="EMBL" id="CEF74792.1"/>
    </source>
</evidence>
<protein>
    <submittedName>
        <fullName evidence="2">Chromosome 1, complete genome</fullName>
    </submittedName>
</protein>
<dbReference type="EnsemblFungi" id="CEF74792">
    <property type="protein sequence ID" value="CEF74792"/>
    <property type="gene ID" value="FGRRES_12148_M"/>
</dbReference>
<proteinExistence type="predicted"/>
<dbReference type="AlphaFoldDB" id="A0A098D8L4"/>
<evidence type="ECO:0000256" key="1">
    <source>
        <dbReference type="SAM" id="MobiDB-lite"/>
    </source>
</evidence>
<accession>A0A098D8L4</accession>
<reference evidence="3 4" key="1">
    <citation type="journal article" date="2007" name="Science">
        <title>The Fusarium graminearum genome reveals a link between localized polymorphism and pathogen specialization.</title>
        <authorList>
            <person name="Cuomo C.A."/>
            <person name="Gueldener U."/>
            <person name="Xu J.-R."/>
            <person name="Trail F."/>
            <person name="Turgeon B.G."/>
            <person name="Di Pietro A."/>
            <person name="Walton J.D."/>
            <person name="Ma L.-J."/>
            <person name="Baker S.E."/>
            <person name="Rep M."/>
            <person name="Adam G."/>
            <person name="Antoniw J."/>
            <person name="Baldwin T."/>
            <person name="Calvo S.E."/>
            <person name="Chang Y.-L."/>
            <person name="DeCaprio D."/>
            <person name="Gale L.R."/>
            <person name="Gnerre S."/>
            <person name="Goswami R.S."/>
            <person name="Hammond-Kosack K."/>
            <person name="Harris L.J."/>
            <person name="Hilburn K."/>
            <person name="Kennell J.C."/>
            <person name="Kroken S."/>
            <person name="Magnuson J.K."/>
            <person name="Mannhaupt G."/>
            <person name="Mauceli E.W."/>
            <person name="Mewes H.-W."/>
            <person name="Mitterbauer R."/>
            <person name="Muehlbauer G."/>
            <person name="Muensterkoetter M."/>
            <person name="Nelson D."/>
            <person name="O'Donnell K."/>
            <person name="Ouellet T."/>
            <person name="Qi W."/>
            <person name="Quesneville H."/>
            <person name="Roncero M.I.G."/>
            <person name="Seong K.-Y."/>
            <person name="Tetko I.V."/>
            <person name="Urban M."/>
            <person name="Waalwijk C."/>
            <person name="Ward T.J."/>
            <person name="Yao J."/>
            <person name="Birren B.W."/>
            <person name="Kistler H.C."/>
        </authorList>
    </citation>
    <scope>NUCLEOTIDE SEQUENCE [LARGE SCALE GENOMIC DNA]</scope>
    <source>
        <strain evidence="4">ATCC MYA-4620 / CBS 123657 / FGSC 9075 / NRRL 31084 / PH-1</strain>
        <strain evidence="3">PH-1 / ATCC MYA-4620 / FGSC 9075 / NRRL 31084</strain>
    </source>
</reference>
<reference evidence="3" key="4">
    <citation type="submission" date="2017-01" db="UniProtKB">
        <authorList>
            <consortium name="EnsemblFungi"/>
        </authorList>
    </citation>
    <scope>IDENTIFICATION</scope>
    <source>
        <strain evidence="3">PH-1 / ATCC MYA-4620 / FGSC 9075 / NRRL 31084</strain>
    </source>
</reference>
<reference evidence="3 4" key="2">
    <citation type="journal article" date="2010" name="Nature">
        <title>Comparative genomics reveals mobile pathogenicity chromosomes in Fusarium.</title>
        <authorList>
            <person name="Ma L.J."/>
            <person name="van der Does H.C."/>
            <person name="Borkovich K.A."/>
            <person name="Coleman J.J."/>
            <person name="Daboussi M.J."/>
            <person name="Di Pietro A."/>
            <person name="Dufresne M."/>
            <person name="Freitag M."/>
            <person name="Grabherr M."/>
            <person name="Henrissat B."/>
            <person name="Houterman P.M."/>
            <person name="Kang S."/>
            <person name="Shim W.B."/>
            <person name="Woloshuk C."/>
            <person name="Xie X."/>
            <person name="Xu J.R."/>
            <person name="Antoniw J."/>
            <person name="Baker S.E."/>
            <person name="Bluhm B.H."/>
            <person name="Breakspear A."/>
            <person name="Brown D.W."/>
            <person name="Butchko R.A."/>
            <person name="Chapman S."/>
            <person name="Coulson R."/>
            <person name="Coutinho P.M."/>
            <person name="Danchin E.G."/>
            <person name="Diener A."/>
            <person name="Gale L.R."/>
            <person name="Gardiner D.M."/>
            <person name="Goff S."/>
            <person name="Hammond-Kosack K.E."/>
            <person name="Hilburn K."/>
            <person name="Hua-Van A."/>
            <person name="Jonkers W."/>
            <person name="Kazan K."/>
            <person name="Kodira C.D."/>
            <person name="Koehrsen M."/>
            <person name="Kumar L."/>
            <person name="Lee Y.H."/>
            <person name="Li L."/>
            <person name="Manners J.M."/>
            <person name="Miranda-Saavedra D."/>
            <person name="Mukherjee M."/>
            <person name="Park G."/>
            <person name="Park J."/>
            <person name="Park S.Y."/>
            <person name="Proctor R.H."/>
            <person name="Regev A."/>
            <person name="Ruiz-Roldan M.C."/>
            <person name="Sain D."/>
            <person name="Sakthikumar S."/>
            <person name="Sykes S."/>
            <person name="Schwartz D.C."/>
            <person name="Turgeon B.G."/>
            <person name="Wapinski I."/>
            <person name="Yoder O."/>
            <person name="Young S."/>
            <person name="Zeng Q."/>
            <person name="Zhou S."/>
            <person name="Galagan J."/>
            <person name="Cuomo C.A."/>
            <person name="Kistler H.C."/>
            <person name="Rep M."/>
        </authorList>
    </citation>
    <scope>GENOME REANNOTATION</scope>
    <source>
        <strain evidence="4">ATCC MYA-4620 / CBS 123657 / FGSC 9075 / NRRL 31084 / PH-1</strain>
        <strain evidence="3">PH-1 / ATCC MYA-4620 / FGSC 9075 / NRRL 31084</strain>
    </source>
</reference>